<sequence>MEKKDFPKGTKPREIFVYTCERIAEPLIPLGYKYRKSKNDIYKKDGIFVFSFYFSPSICFGSTTFTAFFDVSSPVIAQWRSEQEGTEETYDGIVGTSIARLTHRYDDFPRYEVSTLLERERSIQEISGQIRDYALPFFARFSDLPKLLDDVEREGFFPYRRGFDVPKRNREFIECFPGVSEKDIINYSKKTKRRKAVWKKSESFYRNLRNIRTNFGKAML</sequence>
<dbReference type="PATRIC" id="fig|999408.3.peg.3958"/>
<dbReference type="HOGENOM" id="CLU_124833_0_0_9"/>
<dbReference type="RefSeq" id="WP_002593760.1">
    <property type="nucleotide sequence ID" value="NZ_KB850980.1"/>
</dbReference>
<organism evidence="1 2">
    <name type="scientific">[Clostridium] clostridioforme 90A8</name>
    <dbReference type="NCBI Taxonomy" id="999408"/>
    <lineage>
        <taxon>Bacteria</taxon>
        <taxon>Bacillati</taxon>
        <taxon>Bacillota</taxon>
        <taxon>Clostridia</taxon>
        <taxon>Lachnospirales</taxon>
        <taxon>Lachnospiraceae</taxon>
        <taxon>Enterocloster</taxon>
    </lineage>
</organism>
<dbReference type="InterPro" id="IPR025412">
    <property type="entry name" value="DUF4304"/>
</dbReference>
<protein>
    <recommendedName>
        <fullName evidence="3">DUF4304 domain-containing protein</fullName>
    </recommendedName>
</protein>
<evidence type="ECO:0000313" key="2">
    <source>
        <dbReference type="Proteomes" id="UP000013085"/>
    </source>
</evidence>
<accession>A0A0E2H6G8</accession>
<comment type="caution">
    <text evidence="1">The sequence shown here is derived from an EMBL/GenBank/DDBJ whole genome shotgun (WGS) entry which is preliminary data.</text>
</comment>
<reference evidence="1 2" key="1">
    <citation type="submission" date="2013-01" db="EMBL/GenBank/DDBJ databases">
        <title>The Genome Sequence of Clostridium clostridioforme 90A8.</title>
        <authorList>
            <consortium name="The Broad Institute Genome Sequencing Platform"/>
            <person name="Earl A."/>
            <person name="Ward D."/>
            <person name="Feldgarden M."/>
            <person name="Gevers D."/>
            <person name="Courvalin P."/>
            <person name="Lambert T."/>
            <person name="Walker B."/>
            <person name="Young S.K."/>
            <person name="Zeng Q."/>
            <person name="Gargeya S."/>
            <person name="Fitzgerald M."/>
            <person name="Haas B."/>
            <person name="Abouelleil A."/>
            <person name="Alvarado L."/>
            <person name="Arachchi H.M."/>
            <person name="Berlin A.M."/>
            <person name="Chapman S.B."/>
            <person name="Dewar J."/>
            <person name="Goldberg J."/>
            <person name="Griggs A."/>
            <person name="Gujja S."/>
            <person name="Hansen M."/>
            <person name="Howarth C."/>
            <person name="Imamovic A."/>
            <person name="Larimer J."/>
            <person name="McCowan C."/>
            <person name="Murphy C."/>
            <person name="Neiman D."/>
            <person name="Pearson M."/>
            <person name="Priest M."/>
            <person name="Roberts A."/>
            <person name="Saif S."/>
            <person name="Shea T."/>
            <person name="Sisk P."/>
            <person name="Sykes S."/>
            <person name="Wortman J."/>
            <person name="Nusbaum C."/>
            <person name="Birren B."/>
        </authorList>
    </citation>
    <scope>NUCLEOTIDE SEQUENCE [LARGE SCALE GENOMIC DNA]</scope>
    <source>
        <strain evidence="1 2">90A8</strain>
    </source>
</reference>
<gene>
    <name evidence="1" type="ORF">HMPREF1090_03695</name>
</gene>
<dbReference type="AlphaFoldDB" id="A0A0E2H6G8"/>
<dbReference type="EMBL" id="AGYR01000040">
    <property type="protein sequence ID" value="ENZ12066.1"/>
    <property type="molecule type" value="Genomic_DNA"/>
</dbReference>
<dbReference type="Pfam" id="PF14137">
    <property type="entry name" value="DUF4304"/>
    <property type="match status" value="1"/>
</dbReference>
<name>A0A0E2H6G8_9FIRM</name>
<dbReference type="Proteomes" id="UP000013085">
    <property type="component" value="Unassembled WGS sequence"/>
</dbReference>
<evidence type="ECO:0000313" key="1">
    <source>
        <dbReference type="EMBL" id="ENZ12066.1"/>
    </source>
</evidence>
<evidence type="ECO:0008006" key="3">
    <source>
        <dbReference type="Google" id="ProtNLM"/>
    </source>
</evidence>
<proteinExistence type="predicted"/>